<evidence type="ECO:0000313" key="11">
    <source>
        <dbReference type="EMBL" id="OII74953.1"/>
    </source>
</evidence>
<dbReference type="InterPro" id="IPR022383">
    <property type="entry name" value="Lactate/malate_DH_C"/>
</dbReference>
<evidence type="ECO:0000256" key="8">
    <source>
        <dbReference type="RuleBase" id="RU003369"/>
    </source>
</evidence>
<evidence type="ECO:0000256" key="1">
    <source>
        <dbReference type="ARBA" id="ARBA00016495"/>
    </source>
</evidence>
<feature type="binding site" evidence="7">
    <location>
        <begin position="121"/>
        <end position="123"/>
    </location>
    <ligand>
        <name>NAD(+)</name>
        <dbReference type="ChEBI" id="CHEBI:57540"/>
    </ligand>
</feature>
<feature type="domain" description="Lactate/malate dehydrogenase N-terminal" evidence="9">
    <location>
        <begin position="7"/>
        <end position="145"/>
    </location>
</feature>
<dbReference type="PRINTS" id="PR00086">
    <property type="entry name" value="LLDHDRGNASE"/>
</dbReference>
<dbReference type="Pfam" id="PF00056">
    <property type="entry name" value="Ldh_1_N"/>
    <property type="match status" value="1"/>
</dbReference>
<dbReference type="AlphaFoldDB" id="A0A1J4ML38"/>
<feature type="active site" description="Proton acceptor" evidence="5">
    <location>
        <position position="178"/>
    </location>
</feature>
<feature type="binding site" evidence="7">
    <location>
        <position position="36"/>
    </location>
    <ligand>
        <name>NAD(+)</name>
        <dbReference type="ChEBI" id="CHEBI:57540"/>
    </ligand>
</feature>
<keyword evidence="2 8" id="KW-0560">Oxidoreductase</keyword>
<dbReference type="PANTHER" id="PTHR43128">
    <property type="entry name" value="L-2-HYDROXYCARBOXYLATE DEHYDROGENASE (NAD(P)(+))"/>
    <property type="match status" value="1"/>
</dbReference>
<dbReference type="SUPFAM" id="SSF56327">
    <property type="entry name" value="LDH C-terminal domain-like"/>
    <property type="match status" value="1"/>
</dbReference>
<dbReference type="VEuPathDB" id="CryptoDB:cand_004960"/>
<dbReference type="PANTHER" id="PTHR43128:SF16">
    <property type="entry name" value="L-LACTATE DEHYDROGENASE"/>
    <property type="match status" value="1"/>
</dbReference>
<name>A0A1J4ML38_9CRYT</name>
<dbReference type="GO" id="GO:0004459">
    <property type="term" value="F:L-lactate dehydrogenase (NAD+) activity"/>
    <property type="evidence" value="ECO:0007669"/>
    <property type="project" value="UniProtKB-EC"/>
</dbReference>
<evidence type="ECO:0000259" key="9">
    <source>
        <dbReference type="Pfam" id="PF00056"/>
    </source>
</evidence>
<dbReference type="Gene3D" id="3.90.110.10">
    <property type="entry name" value="Lactate dehydrogenase/glycoside hydrolase, family 4, C-terminal"/>
    <property type="match status" value="1"/>
</dbReference>
<dbReference type="Gene3D" id="3.40.50.720">
    <property type="entry name" value="NAD(P)-binding Rossmann-like Domain"/>
    <property type="match status" value="1"/>
</dbReference>
<dbReference type="InterPro" id="IPR001557">
    <property type="entry name" value="L-lactate/malate_DH"/>
</dbReference>
<feature type="domain" description="Lactate/malate dehydrogenase C-terminal" evidence="10">
    <location>
        <begin position="150"/>
        <end position="315"/>
    </location>
</feature>
<accession>A0A1J4ML38</accession>
<evidence type="ECO:0000256" key="6">
    <source>
        <dbReference type="PIRSR" id="PIRSR000102-2"/>
    </source>
</evidence>
<feature type="binding site" evidence="7">
    <location>
        <position position="98"/>
    </location>
    <ligand>
        <name>NAD(+)</name>
        <dbReference type="ChEBI" id="CHEBI:57540"/>
    </ligand>
</feature>
<evidence type="ECO:0000313" key="12">
    <source>
        <dbReference type="Proteomes" id="UP000186804"/>
    </source>
</evidence>
<comment type="caution">
    <text evidence="11">The sequence shown here is derived from an EMBL/GenBank/DDBJ whole genome shotgun (WGS) entry which is preliminary data.</text>
</comment>
<dbReference type="InterPro" id="IPR036291">
    <property type="entry name" value="NAD(P)-bd_dom_sf"/>
</dbReference>
<dbReference type="SUPFAM" id="SSF51735">
    <property type="entry name" value="NAD(P)-binding Rossmann-fold domains"/>
    <property type="match status" value="1"/>
</dbReference>
<dbReference type="EMBL" id="LRBS01000093">
    <property type="protein sequence ID" value="OII74953.1"/>
    <property type="molecule type" value="Genomic_DNA"/>
</dbReference>
<proteinExistence type="inferred from homology"/>
<dbReference type="PIRSF" id="PIRSF000102">
    <property type="entry name" value="Lac_mal_DH"/>
    <property type="match status" value="1"/>
</dbReference>
<dbReference type="NCBIfam" id="NF004863">
    <property type="entry name" value="PRK06223.1"/>
    <property type="match status" value="1"/>
</dbReference>
<feature type="binding site" evidence="7">
    <location>
        <begin position="12"/>
        <end position="17"/>
    </location>
    <ligand>
        <name>NAD(+)</name>
        <dbReference type="ChEBI" id="CHEBI:57540"/>
    </ligand>
</feature>
<dbReference type="InterPro" id="IPR011275">
    <property type="entry name" value="Malate_DH_type3"/>
</dbReference>
<feature type="binding site" evidence="6">
    <location>
        <position position="123"/>
    </location>
    <ligand>
        <name>substrate</name>
    </ligand>
</feature>
<dbReference type="FunFam" id="3.90.110.10:FF:000004">
    <property type="entry name" value="Malate dehydrogenase"/>
    <property type="match status" value="1"/>
</dbReference>
<dbReference type="InterPro" id="IPR001236">
    <property type="entry name" value="Lactate/malate_DH_N"/>
</dbReference>
<dbReference type="InterPro" id="IPR015955">
    <property type="entry name" value="Lactate_DH/Glyco_Ohase_4_C"/>
</dbReference>
<evidence type="ECO:0000256" key="4">
    <source>
        <dbReference type="ARBA" id="ARBA00049258"/>
    </source>
</evidence>
<comment type="similarity">
    <text evidence="8">Belongs to the LDH/MDH superfamily.</text>
</comment>
<dbReference type="OrthoDB" id="4069699at2759"/>
<evidence type="ECO:0000256" key="2">
    <source>
        <dbReference type="ARBA" id="ARBA00023002"/>
    </source>
</evidence>
<evidence type="ECO:0000256" key="5">
    <source>
        <dbReference type="PIRSR" id="PIRSR000102-1"/>
    </source>
</evidence>
<evidence type="ECO:0000259" key="10">
    <source>
        <dbReference type="Pfam" id="PF02866"/>
    </source>
</evidence>
<feature type="binding site" evidence="6">
    <location>
        <position position="91"/>
    </location>
    <ligand>
        <name>substrate</name>
    </ligand>
</feature>
<dbReference type="CDD" id="cd01339">
    <property type="entry name" value="LDH-like_MDH"/>
    <property type="match status" value="1"/>
</dbReference>
<comment type="catalytic activity">
    <reaction evidence="4">
        <text>(S)-lactate + NAD(+) = pyruvate + NADH + H(+)</text>
        <dbReference type="Rhea" id="RHEA:23444"/>
        <dbReference type="ChEBI" id="CHEBI:15361"/>
        <dbReference type="ChEBI" id="CHEBI:15378"/>
        <dbReference type="ChEBI" id="CHEBI:16651"/>
        <dbReference type="ChEBI" id="CHEBI:57540"/>
        <dbReference type="ChEBI" id="CHEBI:57945"/>
        <dbReference type="EC" id="1.1.1.27"/>
    </reaction>
</comment>
<dbReference type="Proteomes" id="UP000186804">
    <property type="component" value="Unassembled WGS sequence"/>
</dbReference>
<organism evidence="11 12">
    <name type="scientific">Cryptosporidium andersoni</name>
    <dbReference type="NCBI Taxonomy" id="117008"/>
    <lineage>
        <taxon>Eukaryota</taxon>
        <taxon>Sar</taxon>
        <taxon>Alveolata</taxon>
        <taxon>Apicomplexa</taxon>
        <taxon>Conoidasida</taxon>
        <taxon>Coccidia</taxon>
        <taxon>Eucoccidiorida</taxon>
        <taxon>Eimeriorina</taxon>
        <taxon>Cryptosporidiidae</taxon>
        <taxon>Cryptosporidium</taxon>
    </lineage>
</organism>
<keyword evidence="3 7" id="KW-0520">NAD</keyword>
<dbReference type="Pfam" id="PF02866">
    <property type="entry name" value="Ldh_1_C"/>
    <property type="match status" value="1"/>
</dbReference>
<dbReference type="HAMAP" id="MF_00487">
    <property type="entry name" value="Malate_dehydrog_3"/>
    <property type="match status" value="1"/>
</dbReference>
<sequence>MTTNKKKISIVGAGQIGSTIALLLGQKNLGDIFLFDIIEGMPQGKALDLIHCMSVINSPTCITGTNKYSDLQDSDVVIITAGVPRKPNMTRSDLLSINARIISSVAENIKEFCPNSFVICITNPLDAMVYYFREKSGFASNMVCGMAGVLDSSRFKCHLSQKLGVRPNDISAIVIGGHGDRMIPMKSSITVGGLALSNFIRDGQITSDELDAIIKRTAFAGGEILDLLKTGSAFFAPAASAVAMVEAYIKDTKALLVCSAEPNGEYGVKGLFVGVPVIIGSGGVEKVVEVEMSDSEEQLFKDSIESIKELLETMKSLNL</sequence>
<dbReference type="RefSeq" id="XP_067067325.1">
    <property type="nucleotide sequence ID" value="XM_067210739.1"/>
</dbReference>
<dbReference type="GO" id="GO:0006089">
    <property type="term" value="P:lactate metabolic process"/>
    <property type="evidence" value="ECO:0007669"/>
    <property type="project" value="TreeGrafter"/>
</dbReference>
<keyword evidence="12" id="KW-1185">Reference proteome</keyword>
<dbReference type="GeneID" id="92364681"/>
<evidence type="ECO:0000256" key="3">
    <source>
        <dbReference type="ARBA" id="ARBA00023027"/>
    </source>
</evidence>
<feature type="binding site" evidence="6">
    <location>
        <position position="85"/>
    </location>
    <ligand>
        <name>substrate</name>
    </ligand>
</feature>
<gene>
    <name evidence="11" type="ORF">cand_004960</name>
</gene>
<dbReference type="FunFam" id="3.40.50.720:FF:000018">
    <property type="entry name" value="Malate dehydrogenase"/>
    <property type="match status" value="1"/>
</dbReference>
<evidence type="ECO:0000256" key="7">
    <source>
        <dbReference type="PIRSR" id="PIRSR000102-3"/>
    </source>
</evidence>
<feature type="binding site" evidence="6">
    <location>
        <position position="154"/>
    </location>
    <ligand>
        <name>substrate</name>
    </ligand>
</feature>
<reference evidence="11 12" key="1">
    <citation type="submission" date="2016-10" db="EMBL/GenBank/DDBJ databases">
        <title>Reductive evolution of mitochondrial metabolism and differential evolution of invasion-related proteins in Cryptosporidium.</title>
        <authorList>
            <person name="Liu S."/>
            <person name="Roellig D.M."/>
            <person name="Guo Y."/>
            <person name="Li N."/>
            <person name="Frace M.A."/>
            <person name="Tang K."/>
            <person name="Zhang L."/>
            <person name="Feng Y."/>
            <person name="Xiao L."/>
        </authorList>
    </citation>
    <scope>NUCLEOTIDE SEQUENCE [LARGE SCALE GENOMIC DNA]</scope>
    <source>
        <strain evidence="11">30847</strain>
    </source>
</reference>
<protein>
    <recommendedName>
        <fullName evidence="1">L-lactate dehydrogenase</fullName>
    </recommendedName>
</protein>